<dbReference type="AlphaFoldDB" id="A0A4U5PID9"/>
<name>A0A4U5PID9_STECR</name>
<comment type="caution">
    <text evidence="1">The sequence shown here is derived from an EMBL/GenBank/DDBJ whole genome shotgun (WGS) entry which is preliminary data.</text>
</comment>
<keyword evidence="2" id="KW-1185">Reference proteome</keyword>
<gene>
    <name evidence="1" type="ORF">L596_010275</name>
</gene>
<reference evidence="1 2" key="1">
    <citation type="journal article" date="2015" name="Genome Biol.">
        <title>Comparative genomics of Steinernema reveals deeply conserved gene regulatory networks.</title>
        <authorList>
            <person name="Dillman A.R."/>
            <person name="Macchietto M."/>
            <person name="Porter C.F."/>
            <person name="Rogers A."/>
            <person name="Williams B."/>
            <person name="Antoshechkin I."/>
            <person name="Lee M.M."/>
            <person name="Goodwin Z."/>
            <person name="Lu X."/>
            <person name="Lewis E.E."/>
            <person name="Goodrich-Blair H."/>
            <person name="Stock S.P."/>
            <person name="Adams B.J."/>
            <person name="Sternberg P.W."/>
            <person name="Mortazavi A."/>
        </authorList>
    </citation>
    <scope>NUCLEOTIDE SEQUENCE [LARGE SCALE GENOMIC DNA]</scope>
    <source>
        <strain evidence="1 2">ALL</strain>
    </source>
</reference>
<dbReference type="EMBL" id="AZBU02000002">
    <property type="protein sequence ID" value="TKR96226.1"/>
    <property type="molecule type" value="Genomic_DNA"/>
</dbReference>
<evidence type="ECO:0000313" key="1">
    <source>
        <dbReference type="EMBL" id="TKR96226.1"/>
    </source>
</evidence>
<dbReference type="Proteomes" id="UP000298663">
    <property type="component" value="Unassembled WGS sequence"/>
</dbReference>
<accession>A0A4U5PID9</accession>
<organism evidence="1 2">
    <name type="scientific">Steinernema carpocapsae</name>
    <name type="common">Entomopathogenic nematode</name>
    <dbReference type="NCBI Taxonomy" id="34508"/>
    <lineage>
        <taxon>Eukaryota</taxon>
        <taxon>Metazoa</taxon>
        <taxon>Ecdysozoa</taxon>
        <taxon>Nematoda</taxon>
        <taxon>Chromadorea</taxon>
        <taxon>Rhabditida</taxon>
        <taxon>Tylenchina</taxon>
        <taxon>Panagrolaimomorpha</taxon>
        <taxon>Strongyloidoidea</taxon>
        <taxon>Steinernematidae</taxon>
        <taxon>Steinernema</taxon>
    </lineage>
</organism>
<reference evidence="1 2" key="2">
    <citation type="journal article" date="2019" name="G3 (Bethesda)">
        <title>Hybrid Assembly of the Genome of the Entomopathogenic Nematode Steinernema carpocapsae Identifies the X-Chromosome.</title>
        <authorList>
            <person name="Serra L."/>
            <person name="Macchietto M."/>
            <person name="Macias-Munoz A."/>
            <person name="McGill C.J."/>
            <person name="Rodriguez I.M."/>
            <person name="Rodriguez B."/>
            <person name="Murad R."/>
            <person name="Mortazavi A."/>
        </authorList>
    </citation>
    <scope>NUCLEOTIDE SEQUENCE [LARGE SCALE GENOMIC DNA]</scope>
    <source>
        <strain evidence="1 2">ALL</strain>
    </source>
</reference>
<sequence length="80" mass="9229">MSRISSLNSSFGLSAHGHTWDSPVVTELTREERDVKWIRLKSISKDPFVNKTVGKRKFEFEASMSREERKGSLKWLNCGK</sequence>
<evidence type="ECO:0000313" key="2">
    <source>
        <dbReference type="Proteomes" id="UP000298663"/>
    </source>
</evidence>
<protein>
    <submittedName>
        <fullName evidence="1">Uncharacterized protein</fullName>
    </submittedName>
</protein>
<proteinExistence type="predicted"/>